<evidence type="ECO:0000256" key="6">
    <source>
        <dbReference type="ARBA" id="ARBA00022517"/>
    </source>
</evidence>
<feature type="region of interest" description="Disordered" evidence="10">
    <location>
        <begin position="1"/>
        <end position="72"/>
    </location>
</feature>
<organism evidence="11 12">
    <name type="scientific">Apiosordaria backusii</name>
    <dbReference type="NCBI Taxonomy" id="314023"/>
    <lineage>
        <taxon>Eukaryota</taxon>
        <taxon>Fungi</taxon>
        <taxon>Dikarya</taxon>
        <taxon>Ascomycota</taxon>
        <taxon>Pezizomycotina</taxon>
        <taxon>Sordariomycetes</taxon>
        <taxon>Sordariomycetidae</taxon>
        <taxon>Sordariales</taxon>
        <taxon>Lasiosphaeriaceae</taxon>
        <taxon>Apiosordaria</taxon>
    </lineage>
</organism>
<evidence type="ECO:0008006" key="13">
    <source>
        <dbReference type="Google" id="ProtNLM"/>
    </source>
</evidence>
<protein>
    <recommendedName>
        <fullName evidence="13">60S ribosomal subunit assembly/export protein LOC1</fullName>
    </recommendedName>
</protein>
<feature type="compositionally biased region" description="Low complexity" evidence="10">
    <location>
        <begin position="14"/>
        <end position="24"/>
    </location>
</feature>
<dbReference type="GO" id="GO:0008298">
    <property type="term" value="P:intracellular mRNA localization"/>
    <property type="evidence" value="ECO:0007669"/>
    <property type="project" value="TreeGrafter"/>
</dbReference>
<feature type="region of interest" description="Disordered" evidence="10">
    <location>
        <begin position="140"/>
        <end position="215"/>
    </location>
</feature>
<feature type="compositionally biased region" description="Basic residues" evidence="10">
    <location>
        <begin position="199"/>
        <end position="208"/>
    </location>
</feature>
<name>A0AA40BJV0_9PEZI</name>
<keyword evidence="6" id="KW-0690">Ribosome biogenesis</keyword>
<evidence type="ECO:0000313" key="11">
    <source>
        <dbReference type="EMBL" id="KAK0735569.1"/>
    </source>
</evidence>
<feature type="compositionally biased region" description="Basic and acidic residues" evidence="10">
    <location>
        <begin position="171"/>
        <end position="180"/>
    </location>
</feature>
<evidence type="ECO:0000256" key="2">
    <source>
        <dbReference type="ARBA" id="ARBA00004604"/>
    </source>
</evidence>
<keyword evidence="9" id="KW-0539">Nucleus</keyword>
<feature type="compositionally biased region" description="Basic and acidic residues" evidence="10">
    <location>
        <begin position="140"/>
        <end position="164"/>
    </location>
</feature>
<evidence type="ECO:0000256" key="8">
    <source>
        <dbReference type="ARBA" id="ARBA00023054"/>
    </source>
</evidence>
<comment type="caution">
    <text evidence="11">The sequence shown here is derived from an EMBL/GenBank/DDBJ whole genome shotgun (WGS) entry which is preliminary data.</text>
</comment>
<dbReference type="PANTHER" id="PTHR28028:SF1">
    <property type="entry name" value="60S RIBOSOMAL SUBUNIT ASSEMBLY_EXPORT PROTEIN LOC1"/>
    <property type="match status" value="1"/>
</dbReference>
<keyword evidence="5" id="KW-0813">Transport</keyword>
<comment type="subunit">
    <text evidence="4">Component of the 66S pre-ribosomal particle.</text>
</comment>
<comment type="similarity">
    <text evidence="3">Belongs to the LOC1 family.</text>
</comment>
<evidence type="ECO:0000256" key="10">
    <source>
        <dbReference type="SAM" id="MobiDB-lite"/>
    </source>
</evidence>
<dbReference type="GO" id="GO:0003729">
    <property type="term" value="F:mRNA binding"/>
    <property type="evidence" value="ECO:0007669"/>
    <property type="project" value="InterPro"/>
</dbReference>
<dbReference type="GO" id="GO:0051028">
    <property type="term" value="P:mRNA transport"/>
    <property type="evidence" value="ECO:0007669"/>
    <property type="project" value="UniProtKB-KW"/>
</dbReference>
<evidence type="ECO:0000256" key="5">
    <source>
        <dbReference type="ARBA" id="ARBA00022448"/>
    </source>
</evidence>
<evidence type="ECO:0000313" key="12">
    <source>
        <dbReference type="Proteomes" id="UP001172159"/>
    </source>
</evidence>
<evidence type="ECO:0000256" key="9">
    <source>
        <dbReference type="ARBA" id="ARBA00023242"/>
    </source>
</evidence>
<dbReference type="EMBL" id="JAUKTV010000007">
    <property type="protein sequence ID" value="KAK0735569.1"/>
    <property type="molecule type" value="Genomic_DNA"/>
</dbReference>
<dbReference type="GO" id="GO:0030687">
    <property type="term" value="C:preribosome, large subunit precursor"/>
    <property type="evidence" value="ECO:0007669"/>
    <property type="project" value="TreeGrafter"/>
</dbReference>
<evidence type="ECO:0000256" key="4">
    <source>
        <dbReference type="ARBA" id="ARBA00011339"/>
    </source>
</evidence>
<evidence type="ECO:0000256" key="3">
    <source>
        <dbReference type="ARBA" id="ARBA00008132"/>
    </source>
</evidence>
<dbReference type="GO" id="GO:0005730">
    <property type="term" value="C:nucleolus"/>
    <property type="evidence" value="ECO:0007669"/>
    <property type="project" value="UniProtKB-SubCell"/>
</dbReference>
<comment type="function">
    <text evidence="1">Required for efficient assembly and nuclear export of the 60S ribosomal subunit.</text>
</comment>
<proteinExistence type="inferred from homology"/>
<dbReference type="Proteomes" id="UP001172159">
    <property type="component" value="Unassembled WGS sequence"/>
</dbReference>
<dbReference type="PANTHER" id="PTHR28028">
    <property type="entry name" value="60S RIBOSOMAL SUBUNIT ASSEMBLY/EXPORT PROTEIN LOC1"/>
    <property type="match status" value="1"/>
</dbReference>
<dbReference type="AlphaFoldDB" id="A0AA40BJV0"/>
<keyword evidence="12" id="KW-1185">Reference proteome</keyword>
<keyword evidence="7" id="KW-0509">mRNA transport</keyword>
<keyword evidence="8" id="KW-0175">Coiled coil</keyword>
<feature type="compositionally biased region" description="Gly residues" evidence="10">
    <location>
        <begin position="39"/>
        <end position="48"/>
    </location>
</feature>
<accession>A0AA40BJV0</accession>
<reference evidence="11" key="1">
    <citation type="submission" date="2023-06" db="EMBL/GenBank/DDBJ databases">
        <title>Genome-scale phylogeny and comparative genomics of the fungal order Sordariales.</title>
        <authorList>
            <consortium name="Lawrence Berkeley National Laboratory"/>
            <person name="Hensen N."/>
            <person name="Bonometti L."/>
            <person name="Westerberg I."/>
            <person name="Brannstrom I.O."/>
            <person name="Guillou S."/>
            <person name="Cros-Aarteil S."/>
            <person name="Calhoun S."/>
            <person name="Haridas S."/>
            <person name="Kuo A."/>
            <person name="Mondo S."/>
            <person name="Pangilinan J."/>
            <person name="Riley R."/>
            <person name="Labutti K."/>
            <person name="Andreopoulos B."/>
            <person name="Lipzen A."/>
            <person name="Chen C."/>
            <person name="Yanf M."/>
            <person name="Daum C."/>
            <person name="Ng V."/>
            <person name="Clum A."/>
            <person name="Steindorff A."/>
            <person name="Ohm R."/>
            <person name="Martin F."/>
            <person name="Silar P."/>
            <person name="Natvig D."/>
            <person name="Lalanne C."/>
            <person name="Gautier V."/>
            <person name="Ament-Velasquez S.L."/>
            <person name="Kruys A."/>
            <person name="Hutchinson M.I."/>
            <person name="Powell A.J."/>
            <person name="Barry K."/>
            <person name="Miller A.N."/>
            <person name="Grigoriev I.V."/>
            <person name="Debuchy R."/>
            <person name="Gladieux P."/>
            <person name="Thoren M.H."/>
            <person name="Johannesson H."/>
        </authorList>
    </citation>
    <scope>NUCLEOTIDE SEQUENCE</scope>
    <source>
        <strain evidence="11">CBS 540.89</strain>
    </source>
</reference>
<comment type="subcellular location">
    <subcellularLocation>
        <location evidence="2">Nucleus</location>
        <location evidence="2">Nucleolus</location>
    </subcellularLocation>
</comment>
<evidence type="ECO:0000256" key="7">
    <source>
        <dbReference type="ARBA" id="ARBA00022816"/>
    </source>
</evidence>
<sequence>MAPTRTIKNKHSAKSSSSSSSGPKRSSKDGVKKPSFGGSKSGPKGGAPKGKIPTKEQKGKPNFGQDKKKKARVYTEKELGIPELNMITPVGVTKPKGKKKGKVFVDDRESMSTILAIVQAEKEGQIESKLIKARQMEEIREARKAEAEKKEQERKAKLDETKELMRKKRKRGDEKKKKGEEDEEDRIVKDAVATGTKAAKAKGGKKRVSFAADAE</sequence>
<dbReference type="InterPro" id="IPR037650">
    <property type="entry name" value="Loc1"/>
</dbReference>
<evidence type="ECO:0000256" key="1">
    <source>
        <dbReference type="ARBA" id="ARBA00001977"/>
    </source>
</evidence>
<gene>
    <name evidence="11" type="ORF">B0T21DRAFT_349045</name>
</gene>
<dbReference type="GO" id="GO:0042273">
    <property type="term" value="P:ribosomal large subunit biogenesis"/>
    <property type="evidence" value="ECO:0007669"/>
    <property type="project" value="InterPro"/>
</dbReference>